<dbReference type="EMBL" id="LR796249">
    <property type="protein sequence ID" value="CAB4131553.1"/>
    <property type="molecule type" value="Genomic_DNA"/>
</dbReference>
<keyword evidence="1" id="KW-0812">Transmembrane</keyword>
<organism evidence="2">
    <name type="scientific">uncultured Caudovirales phage</name>
    <dbReference type="NCBI Taxonomy" id="2100421"/>
    <lineage>
        <taxon>Viruses</taxon>
        <taxon>Duplodnaviria</taxon>
        <taxon>Heunggongvirae</taxon>
        <taxon>Uroviricota</taxon>
        <taxon>Caudoviricetes</taxon>
        <taxon>Peduoviridae</taxon>
        <taxon>Maltschvirus</taxon>
        <taxon>Maltschvirus maltsch</taxon>
    </lineage>
</organism>
<dbReference type="EMBL" id="LR796294">
    <property type="protein sequence ID" value="CAB4134796.1"/>
    <property type="molecule type" value="Genomic_DNA"/>
</dbReference>
<reference evidence="2" key="1">
    <citation type="submission" date="2020-04" db="EMBL/GenBank/DDBJ databases">
        <authorList>
            <person name="Chiriac C."/>
            <person name="Salcher M."/>
            <person name="Ghai R."/>
            <person name="Kavagutti S V."/>
        </authorList>
    </citation>
    <scope>NUCLEOTIDE SEQUENCE</scope>
</reference>
<feature type="transmembrane region" description="Helical" evidence="1">
    <location>
        <begin position="6"/>
        <end position="24"/>
    </location>
</feature>
<keyword evidence="1" id="KW-0472">Membrane</keyword>
<evidence type="ECO:0000313" key="2">
    <source>
        <dbReference type="EMBL" id="CAB4131553.1"/>
    </source>
</evidence>
<evidence type="ECO:0000256" key="1">
    <source>
        <dbReference type="SAM" id="Phobius"/>
    </source>
</evidence>
<accession>A0A6J5LDV3</accession>
<evidence type="ECO:0000313" key="3">
    <source>
        <dbReference type="EMBL" id="CAB4134796.1"/>
    </source>
</evidence>
<gene>
    <name evidence="2" type="ORF">UFOVP127_150</name>
    <name evidence="3" type="ORF">UFOVP276_13</name>
</gene>
<protein>
    <submittedName>
        <fullName evidence="2">Uncharacterized protein</fullName>
    </submittedName>
</protein>
<sequence>MGDFLVGLGIGALLMTVIMTVSLIEHTETKVQEAHFQEQVAAHGCVPKLADKEKEATVCVLPNGEIVKRR</sequence>
<name>A0A6J5LDV3_9CAUD</name>
<proteinExistence type="predicted"/>
<keyword evidence="1" id="KW-1133">Transmembrane helix</keyword>